<comment type="caution">
    <text evidence="1">The sequence shown here is derived from an EMBL/GenBank/DDBJ whole genome shotgun (WGS) entry which is preliminary data.</text>
</comment>
<evidence type="ECO:0000313" key="1">
    <source>
        <dbReference type="EMBL" id="EGQ9137023.1"/>
    </source>
</evidence>
<proteinExistence type="predicted"/>
<gene>
    <name evidence="1" type="ORF">GHY86_17980</name>
</gene>
<dbReference type="Proteomes" id="UP000714625">
    <property type="component" value="Unassembled WGS sequence"/>
</dbReference>
<evidence type="ECO:0000313" key="2">
    <source>
        <dbReference type="Proteomes" id="UP000714625"/>
    </source>
</evidence>
<accession>A0A7H8DYH3</accession>
<organism evidence="1 2">
    <name type="scientific">Vibrio alginolyticus</name>
    <dbReference type="NCBI Taxonomy" id="663"/>
    <lineage>
        <taxon>Bacteria</taxon>
        <taxon>Pseudomonadati</taxon>
        <taxon>Pseudomonadota</taxon>
        <taxon>Gammaproteobacteria</taxon>
        <taxon>Vibrionales</taxon>
        <taxon>Vibrionaceae</taxon>
        <taxon>Vibrio</taxon>
    </lineage>
</organism>
<reference evidence="1" key="1">
    <citation type="submission" date="2019-11" db="EMBL/GenBank/DDBJ databases">
        <authorList>
            <consortium name="PulseNet: The National Subtyping Network for Foodborne Disease Surveillance"/>
            <person name="Tarr C.L."/>
            <person name="Trees E."/>
            <person name="Katz L.S."/>
            <person name="Carleton-Romer H.A."/>
            <person name="Stroika S."/>
            <person name="Kucerova Z."/>
            <person name="Roache K.F."/>
            <person name="Sabol A.L."/>
            <person name="Besser J."/>
            <person name="Gerner-Smidt P."/>
        </authorList>
    </citation>
    <scope>NUCLEOTIDE SEQUENCE</scope>
    <source>
        <strain evidence="1">PNUSAV001129</strain>
    </source>
</reference>
<name>A0A7H8DYH3_VIBAL</name>
<dbReference type="RefSeq" id="WP_033905433.1">
    <property type="nucleotide sequence ID" value="NZ_CP013486.1"/>
</dbReference>
<sequence length="153" mass="16863">MLTQKVVLSQCELLNRYYDERALSSLPTNGTEPYFQFGDLEWGFDLIQEIEGKPSCMPIPLDKTTVENVFYRSKANYAYVNGNIVITANLPAGTLAEDEQYQFSCVGVKDASGGLILVAVTQPVWIYSDRGLSIEIVINTARTDSAQLAQVGA</sequence>
<dbReference type="AlphaFoldDB" id="A0A7H8DYH3"/>
<dbReference type="EMBL" id="AAXMUW010000043">
    <property type="protein sequence ID" value="EGQ9137023.1"/>
    <property type="molecule type" value="Genomic_DNA"/>
</dbReference>
<protein>
    <submittedName>
        <fullName evidence="1">Uncharacterized protein</fullName>
    </submittedName>
</protein>